<dbReference type="SUPFAM" id="SSF56112">
    <property type="entry name" value="Protein kinase-like (PK-like)"/>
    <property type="match status" value="1"/>
</dbReference>
<evidence type="ECO:0000313" key="2">
    <source>
        <dbReference type="Proteomes" id="UP000800097"/>
    </source>
</evidence>
<gene>
    <name evidence="1" type="ORF">EI97DRAFT_434120</name>
</gene>
<evidence type="ECO:0008006" key="3">
    <source>
        <dbReference type="Google" id="ProtNLM"/>
    </source>
</evidence>
<dbReference type="InterPro" id="IPR011009">
    <property type="entry name" value="Kinase-like_dom_sf"/>
</dbReference>
<dbReference type="GeneID" id="54551716"/>
<dbReference type="EMBL" id="ML986496">
    <property type="protein sequence ID" value="KAF2275710.1"/>
    <property type="molecule type" value="Genomic_DNA"/>
</dbReference>
<proteinExistence type="predicted"/>
<keyword evidence="2" id="KW-1185">Reference proteome</keyword>
<sequence length="187" mass="21093">MFRRALPPFPQSAHRHYMPLTLIGRGGHGHVVLCLPRSDTQLLSANPNQAVSAGRRKLRKRVVALKVMEEDQQSIEPTCDHWASDILRQMRKLEQAVPPGVDFAPLNTSIGTEILAAKKIQQVGKQTAHVHHRLPIITDVHVGCGPWCSWYSMEYVPGCKLRQLLLHDKPLPAWLIAHIFLEIFQGL</sequence>
<dbReference type="Proteomes" id="UP000800097">
    <property type="component" value="Unassembled WGS sequence"/>
</dbReference>
<dbReference type="AlphaFoldDB" id="A0A6A6JGD4"/>
<protein>
    <recommendedName>
        <fullName evidence="3">Protein kinase domain-containing protein</fullName>
    </recommendedName>
</protein>
<organism evidence="1 2">
    <name type="scientific">Westerdykella ornata</name>
    <dbReference type="NCBI Taxonomy" id="318751"/>
    <lineage>
        <taxon>Eukaryota</taxon>
        <taxon>Fungi</taxon>
        <taxon>Dikarya</taxon>
        <taxon>Ascomycota</taxon>
        <taxon>Pezizomycotina</taxon>
        <taxon>Dothideomycetes</taxon>
        <taxon>Pleosporomycetidae</taxon>
        <taxon>Pleosporales</taxon>
        <taxon>Sporormiaceae</taxon>
        <taxon>Westerdykella</taxon>
    </lineage>
</organism>
<evidence type="ECO:0000313" key="1">
    <source>
        <dbReference type="EMBL" id="KAF2275710.1"/>
    </source>
</evidence>
<name>A0A6A6JGD4_WESOR</name>
<dbReference type="RefSeq" id="XP_033653249.1">
    <property type="nucleotide sequence ID" value="XM_033798541.1"/>
</dbReference>
<accession>A0A6A6JGD4</accession>
<reference evidence="1" key="1">
    <citation type="journal article" date="2020" name="Stud. Mycol.">
        <title>101 Dothideomycetes genomes: a test case for predicting lifestyles and emergence of pathogens.</title>
        <authorList>
            <person name="Haridas S."/>
            <person name="Albert R."/>
            <person name="Binder M."/>
            <person name="Bloem J."/>
            <person name="Labutti K."/>
            <person name="Salamov A."/>
            <person name="Andreopoulos B."/>
            <person name="Baker S."/>
            <person name="Barry K."/>
            <person name="Bills G."/>
            <person name="Bluhm B."/>
            <person name="Cannon C."/>
            <person name="Castanera R."/>
            <person name="Culley D."/>
            <person name="Daum C."/>
            <person name="Ezra D."/>
            <person name="Gonzalez J."/>
            <person name="Henrissat B."/>
            <person name="Kuo A."/>
            <person name="Liang C."/>
            <person name="Lipzen A."/>
            <person name="Lutzoni F."/>
            <person name="Magnuson J."/>
            <person name="Mondo S."/>
            <person name="Nolan M."/>
            <person name="Ohm R."/>
            <person name="Pangilinan J."/>
            <person name="Park H.-J."/>
            <person name="Ramirez L."/>
            <person name="Alfaro M."/>
            <person name="Sun H."/>
            <person name="Tritt A."/>
            <person name="Yoshinaga Y."/>
            <person name="Zwiers L.-H."/>
            <person name="Turgeon B."/>
            <person name="Goodwin S."/>
            <person name="Spatafora J."/>
            <person name="Crous P."/>
            <person name="Grigoriev I."/>
        </authorList>
    </citation>
    <scope>NUCLEOTIDE SEQUENCE</scope>
    <source>
        <strain evidence="1">CBS 379.55</strain>
    </source>
</reference>